<dbReference type="Pfam" id="PF09335">
    <property type="entry name" value="VTT_dom"/>
    <property type="match status" value="1"/>
</dbReference>
<evidence type="ECO:0000256" key="6">
    <source>
        <dbReference type="RuleBase" id="RU366058"/>
    </source>
</evidence>
<dbReference type="GO" id="GO:0005886">
    <property type="term" value="C:plasma membrane"/>
    <property type="evidence" value="ECO:0007669"/>
    <property type="project" value="UniProtKB-SubCell"/>
</dbReference>
<dbReference type="InterPro" id="IPR015414">
    <property type="entry name" value="TMEM64"/>
</dbReference>
<comment type="caution">
    <text evidence="8">The sequence shown here is derived from an EMBL/GenBank/DDBJ whole genome shotgun (WGS) entry which is preliminary data.</text>
</comment>
<evidence type="ECO:0000313" key="9">
    <source>
        <dbReference type="Proteomes" id="UP000050865"/>
    </source>
</evidence>
<comment type="similarity">
    <text evidence="6">Belongs to the TVP38/TMEM64 family.</text>
</comment>
<accession>A0A0R2EYT0</accession>
<evidence type="ECO:0000256" key="4">
    <source>
        <dbReference type="ARBA" id="ARBA00022989"/>
    </source>
</evidence>
<dbReference type="AlphaFoldDB" id="A0A0R2EYT0"/>
<protein>
    <recommendedName>
        <fullName evidence="6">TVP38/TMEM64 family membrane protein</fullName>
    </recommendedName>
</protein>
<dbReference type="PATRIC" id="fig|1423730.4.peg.2427"/>
<keyword evidence="5 6" id="KW-0472">Membrane</keyword>
<evidence type="ECO:0000256" key="3">
    <source>
        <dbReference type="ARBA" id="ARBA00022692"/>
    </source>
</evidence>
<feature type="transmembrane region" description="Helical" evidence="6">
    <location>
        <begin position="34"/>
        <end position="61"/>
    </location>
</feature>
<name>A0A0R2EYT0_9LACO</name>
<keyword evidence="2 6" id="KW-1003">Cell membrane</keyword>
<dbReference type="InterPro" id="IPR032816">
    <property type="entry name" value="VTT_dom"/>
</dbReference>
<feature type="transmembrane region" description="Helical" evidence="6">
    <location>
        <begin position="117"/>
        <end position="139"/>
    </location>
</feature>
<dbReference type="EMBL" id="AYZJ01000054">
    <property type="protein sequence ID" value="KRN21326.1"/>
    <property type="molecule type" value="Genomic_DNA"/>
</dbReference>
<organism evidence="8 9">
    <name type="scientific">Lacticaseibacillus camelliae DSM 22697 = JCM 13995</name>
    <dbReference type="NCBI Taxonomy" id="1423730"/>
    <lineage>
        <taxon>Bacteria</taxon>
        <taxon>Bacillati</taxon>
        <taxon>Bacillota</taxon>
        <taxon>Bacilli</taxon>
        <taxon>Lactobacillales</taxon>
        <taxon>Lactobacillaceae</taxon>
        <taxon>Lacticaseibacillus</taxon>
    </lineage>
</organism>
<feature type="transmembrane region" description="Helical" evidence="6">
    <location>
        <begin position="146"/>
        <end position="172"/>
    </location>
</feature>
<keyword evidence="3 6" id="KW-0812">Transmembrane</keyword>
<dbReference type="PANTHER" id="PTHR12677:SF49">
    <property type="entry name" value="TVP38_TMEM64 FAMILY MEMBRANE PROTEIN"/>
    <property type="match status" value="1"/>
</dbReference>
<evidence type="ECO:0000256" key="1">
    <source>
        <dbReference type="ARBA" id="ARBA00004651"/>
    </source>
</evidence>
<keyword evidence="9" id="KW-1185">Reference proteome</keyword>
<evidence type="ECO:0000256" key="5">
    <source>
        <dbReference type="ARBA" id="ARBA00023136"/>
    </source>
</evidence>
<feature type="transmembrane region" description="Helical" evidence="6">
    <location>
        <begin position="68"/>
        <end position="85"/>
    </location>
</feature>
<evidence type="ECO:0000256" key="2">
    <source>
        <dbReference type="ARBA" id="ARBA00022475"/>
    </source>
</evidence>
<dbReference type="Proteomes" id="UP000050865">
    <property type="component" value="Unassembled WGS sequence"/>
</dbReference>
<sequence>MLVLTLIALRTNRLTSLAAIQATVQQAGFWAPTLFVGLQIIQVFFPIIPGGLSTIAAVAIFGPVWGFIYNYVGIGLGSIAAFSLVRRFGKSFLEDLVPAKTLAKSQHYLNGGNFDRMFTIAILLPVVPDDLLCMLAGLTKMSLKKFVTIIVLCKPWTILAYSLGMNSIFQLIPRLWAK</sequence>
<comment type="caution">
    <text evidence="6">Lacks conserved residue(s) required for the propagation of feature annotation.</text>
</comment>
<dbReference type="PANTHER" id="PTHR12677">
    <property type="entry name" value="GOLGI APPARATUS MEMBRANE PROTEIN TVP38-RELATED"/>
    <property type="match status" value="1"/>
</dbReference>
<evidence type="ECO:0000259" key="7">
    <source>
        <dbReference type="Pfam" id="PF09335"/>
    </source>
</evidence>
<reference evidence="8 9" key="1">
    <citation type="journal article" date="2015" name="Genome Announc.">
        <title>Expanding the biotechnology potential of lactobacilli through comparative genomics of 213 strains and associated genera.</title>
        <authorList>
            <person name="Sun Z."/>
            <person name="Harris H.M."/>
            <person name="McCann A."/>
            <person name="Guo C."/>
            <person name="Argimon S."/>
            <person name="Zhang W."/>
            <person name="Yang X."/>
            <person name="Jeffery I.B."/>
            <person name="Cooney J.C."/>
            <person name="Kagawa T.F."/>
            <person name="Liu W."/>
            <person name="Song Y."/>
            <person name="Salvetti E."/>
            <person name="Wrobel A."/>
            <person name="Rasinkangas P."/>
            <person name="Parkhill J."/>
            <person name="Rea M.C."/>
            <person name="O'Sullivan O."/>
            <person name="Ritari J."/>
            <person name="Douillard F.P."/>
            <person name="Paul Ross R."/>
            <person name="Yang R."/>
            <person name="Briner A.E."/>
            <person name="Felis G.E."/>
            <person name="de Vos W.M."/>
            <person name="Barrangou R."/>
            <person name="Klaenhammer T.R."/>
            <person name="Caufield P.W."/>
            <person name="Cui Y."/>
            <person name="Zhang H."/>
            <person name="O'Toole P.W."/>
        </authorList>
    </citation>
    <scope>NUCLEOTIDE SEQUENCE [LARGE SCALE GENOMIC DNA]</scope>
    <source>
        <strain evidence="8 9">DSM 22697</strain>
    </source>
</reference>
<feature type="domain" description="VTT" evidence="7">
    <location>
        <begin position="48"/>
        <end position="163"/>
    </location>
</feature>
<evidence type="ECO:0000313" key="8">
    <source>
        <dbReference type="EMBL" id="KRN21326.1"/>
    </source>
</evidence>
<keyword evidence="4 6" id="KW-1133">Transmembrane helix</keyword>
<dbReference type="STRING" id="1423730.FC75_GL002339"/>
<gene>
    <name evidence="8" type="ORF">FC75_GL002339</name>
</gene>
<comment type="subcellular location">
    <subcellularLocation>
        <location evidence="1 6">Cell membrane</location>
        <topology evidence="1 6">Multi-pass membrane protein</topology>
    </subcellularLocation>
</comment>
<proteinExistence type="inferred from homology"/>